<organism evidence="3 4">
    <name type="scientific">Paenibacillus terreus</name>
    <dbReference type="NCBI Taxonomy" id="1387834"/>
    <lineage>
        <taxon>Bacteria</taxon>
        <taxon>Bacillati</taxon>
        <taxon>Bacillota</taxon>
        <taxon>Bacilli</taxon>
        <taxon>Bacillales</taxon>
        <taxon>Paenibacillaceae</taxon>
        <taxon>Paenibacillus</taxon>
    </lineage>
</organism>
<dbReference type="SUPFAM" id="SSF55347">
    <property type="entry name" value="Glyceraldehyde-3-phosphate dehydrogenase-like, C-terminal domain"/>
    <property type="match status" value="1"/>
</dbReference>
<keyword evidence="4" id="KW-1185">Reference proteome</keyword>
<dbReference type="Gene3D" id="3.30.360.10">
    <property type="entry name" value="Dihydrodipicolinate Reductase, domain 2"/>
    <property type="match status" value="1"/>
</dbReference>
<accession>A0ABV5B6W0</accession>
<dbReference type="Proteomes" id="UP001580407">
    <property type="component" value="Unassembled WGS sequence"/>
</dbReference>
<dbReference type="PANTHER" id="PTHR43708">
    <property type="entry name" value="CONSERVED EXPRESSED OXIDOREDUCTASE (EUROFUNG)"/>
    <property type="match status" value="1"/>
</dbReference>
<gene>
    <name evidence="3" type="ORF">ACE3NQ_10920</name>
</gene>
<dbReference type="SUPFAM" id="SSF51735">
    <property type="entry name" value="NAD(P)-binding Rossmann-fold domains"/>
    <property type="match status" value="1"/>
</dbReference>
<name>A0ABV5B6W0_9BACL</name>
<protein>
    <submittedName>
        <fullName evidence="3">Gfo/Idh/MocA family protein</fullName>
    </submittedName>
</protein>
<feature type="domain" description="GFO/IDH/MocA-like oxidoreductase" evidence="2">
    <location>
        <begin position="134"/>
        <end position="253"/>
    </location>
</feature>
<proteinExistence type="predicted"/>
<sequence>MSSKYRIAVAGCGGMANVWMDYVRQRPDAEIAALVDIRLEAAEVMREKHGLHCPVFTDLHEALEQTEANLVFDITIPASHFEIASVALRHGCHVFAEKPLAETMEQCDELISLAEQVNRSHSVMQNRRFDPRLRALKKLIAEGTIGRPGLVCADFFLAPHFGGFREVMDSPLLLDMAIHTFDQARCILGADPVTVYCEEFNPPGSWYKGNAVAVCTFTMSDGSIFSYRGSWCAEGAPTSWQASWRITGEKGTAIWDGTDMPYAEAVSPEEQAGGQFMNRYVRKEGDMSGIQIPETFHHGCLDEMFQALEEGRPAETDSRDNRLSMAMVLGALESAKSGRRVAIEELIS</sequence>
<dbReference type="InterPro" id="IPR036291">
    <property type="entry name" value="NAD(P)-bd_dom_sf"/>
</dbReference>
<dbReference type="Gene3D" id="3.40.50.720">
    <property type="entry name" value="NAD(P)-binding Rossmann-like Domain"/>
    <property type="match status" value="1"/>
</dbReference>
<evidence type="ECO:0000313" key="4">
    <source>
        <dbReference type="Proteomes" id="UP001580407"/>
    </source>
</evidence>
<dbReference type="RefSeq" id="WP_375525213.1">
    <property type="nucleotide sequence ID" value="NZ_JBHILM010000010.1"/>
</dbReference>
<dbReference type="InterPro" id="IPR055170">
    <property type="entry name" value="GFO_IDH_MocA-like_dom"/>
</dbReference>
<reference evidence="3 4" key="1">
    <citation type="submission" date="2024-09" db="EMBL/GenBank/DDBJ databases">
        <authorList>
            <person name="Ruan L."/>
        </authorList>
    </citation>
    <scope>NUCLEOTIDE SEQUENCE [LARGE SCALE GENOMIC DNA]</scope>
    <source>
        <strain evidence="3 4">D33</strain>
    </source>
</reference>
<dbReference type="Pfam" id="PF01408">
    <property type="entry name" value="GFO_IDH_MocA"/>
    <property type="match status" value="1"/>
</dbReference>
<evidence type="ECO:0000259" key="2">
    <source>
        <dbReference type="Pfam" id="PF22725"/>
    </source>
</evidence>
<evidence type="ECO:0000313" key="3">
    <source>
        <dbReference type="EMBL" id="MFB5681423.1"/>
    </source>
</evidence>
<dbReference type="InterPro" id="IPR000683">
    <property type="entry name" value="Gfo/Idh/MocA-like_OxRdtase_N"/>
</dbReference>
<dbReference type="InterPro" id="IPR051317">
    <property type="entry name" value="Gfo/Idh/MocA_oxidoreduct"/>
</dbReference>
<evidence type="ECO:0000259" key="1">
    <source>
        <dbReference type="Pfam" id="PF01408"/>
    </source>
</evidence>
<dbReference type="PANTHER" id="PTHR43708:SF8">
    <property type="entry name" value="OXIDOREDUCTASE"/>
    <property type="match status" value="1"/>
</dbReference>
<comment type="caution">
    <text evidence="3">The sequence shown here is derived from an EMBL/GenBank/DDBJ whole genome shotgun (WGS) entry which is preliminary data.</text>
</comment>
<dbReference type="Pfam" id="PF22725">
    <property type="entry name" value="GFO_IDH_MocA_C3"/>
    <property type="match status" value="1"/>
</dbReference>
<feature type="domain" description="Gfo/Idh/MocA-like oxidoreductase N-terminal" evidence="1">
    <location>
        <begin position="6"/>
        <end position="121"/>
    </location>
</feature>
<dbReference type="EMBL" id="JBHILM010000010">
    <property type="protein sequence ID" value="MFB5681423.1"/>
    <property type="molecule type" value="Genomic_DNA"/>
</dbReference>